<comment type="subcellular location">
    <subcellularLocation>
        <location evidence="1 6">Membrane</location>
        <topology evidence="1 6">Multi-pass membrane protein</topology>
    </subcellularLocation>
</comment>
<reference evidence="9" key="1">
    <citation type="submission" date="2022-11" db="UniProtKB">
        <authorList>
            <consortium name="WormBaseParasite"/>
        </authorList>
    </citation>
    <scope>IDENTIFICATION</scope>
</reference>
<feature type="transmembrane region" description="Helical" evidence="6">
    <location>
        <begin position="114"/>
        <end position="133"/>
    </location>
</feature>
<dbReference type="InterPro" id="IPR049452">
    <property type="entry name" value="Anoctamin_TM"/>
</dbReference>
<evidence type="ECO:0000256" key="5">
    <source>
        <dbReference type="ARBA" id="ARBA00023136"/>
    </source>
</evidence>
<evidence type="ECO:0000313" key="8">
    <source>
        <dbReference type="Proteomes" id="UP000887565"/>
    </source>
</evidence>
<comment type="caution">
    <text evidence="6">Lacks conserved residue(s) required for the propagation of feature annotation.</text>
</comment>
<accession>A0A915KYP5</accession>
<evidence type="ECO:0000256" key="2">
    <source>
        <dbReference type="ARBA" id="ARBA00009671"/>
    </source>
</evidence>
<dbReference type="PANTHER" id="PTHR12308">
    <property type="entry name" value="ANOCTAMIN"/>
    <property type="match status" value="1"/>
</dbReference>
<keyword evidence="4 6" id="KW-1133">Transmembrane helix</keyword>
<keyword evidence="5 6" id="KW-0472">Membrane</keyword>
<dbReference type="InterPro" id="IPR007632">
    <property type="entry name" value="Anoctamin"/>
</dbReference>
<evidence type="ECO:0000256" key="6">
    <source>
        <dbReference type="RuleBase" id="RU280814"/>
    </source>
</evidence>
<evidence type="ECO:0000256" key="1">
    <source>
        <dbReference type="ARBA" id="ARBA00004141"/>
    </source>
</evidence>
<dbReference type="GO" id="GO:0005886">
    <property type="term" value="C:plasma membrane"/>
    <property type="evidence" value="ECO:0007669"/>
    <property type="project" value="TreeGrafter"/>
</dbReference>
<feature type="domain" description="Anoctamin transmembrane" evidence="7">
    <location>
        <begin position="1"/>
        <end position="132"/>
    </location>
</feature>
<feature type="transmembrane region" description="Helical" evidence="6">
    <location>
        <begin position="77"/>
        <end position="102"/>
    </location>
</feature>
<evidence type="ECO:0000256" key="3">
    <source>
        <dbReference type="ARBA" id="ARBA00022692"/>
    </source>
</evidence>
<protein>
    <recommendedName>
        <fullName evidence="6">Anoctamin</fullName>
    </recommendedName>
</protein>
<name>A0A915KYP5_ROMCU</name>
<comment type="similarity">
    <text evidence="2 6">Belongs to the anoctamin family.</text>
</comment>
<evidence type="ECO:0000259" key="7">
    <source>
        <dbReference type="Pfam" id="PF04547"/>
    </source>
</evidence>
<keyword evidence="8" id="KW-1185">Reference proteome</keyword>
<evidence type="ECO:0000313" key="9">
    <source>
        <dbReference type="WBParaSite" id="nRc.2.0.1.t43936-RA"/>
    </source>
</evidence>
<sequence>MFTLLWATVFVELWKRRESELACEWNCFNSQQDDGGLRPEFEARTRHHRISLVSNEEEPYVSKWRRGFWLTQSLSGMLFLILIVIASLVGLIAVRILIYKLLKDFDGFWRQKQFELASLAIHVLTFLVVMTLVSNLRVHAPHDAKGNFSQTYI</sequence>
<keyword evidence="3 6" id="KW-0812">Transmembrane</keyword>
<dbReference type="WBParaSite" id="nRc.2.0.1.t43936-RA">
    <property type="protein sequence ID" value="nRc.2.0.1.t43936-RA"/>
    <property type="gene ID" value="nRc.2.0.1.g43936"/>
</dbReference>
<evidence type="ECO:0000256" key="4">
    <source>
        <dbReference type="ARBA" id="ARBA00022989"/>
    </source>
</evidence>
<dbReference type="Pfam" id="PF04547">
    <property type="entry name" value="Anoctamin"/>
    <property type="match status" value="1"/>
</dbReference>
<dbReference type="PANTHER" id="PTHR12308:SF84">
    <property type="entry name" value="ANOCTAMIN"/>
    <property type="match status" value="1"/>
</dbReference>
<dbReference type="AlphaFoldDB" id="A0A915KYP5"/>
<dbReference type="Proteomes" id="UP000887565">
    <property type="component" value="Unplaced"/>
</dbReference>
<dbReference type="GO" id="GO:0005254">
    <property type="term" value="F:chloride channel activity"/>
    <property type="evidence" value="ECO:0007669"/>
    <property type="project" value="TreeGrafter"/>
</dbReference>
<organism evidence="8 9">
    <name type="scientific">Romanomermis culicivorax</name>
    <name type="common">Nematode worm</name>
    <dbReference type="NCBI Taxonomy" id="13658"/>
    <lineage>
        <taxon>Eukaryota</taxon>
        <taxon>Metazoa</taxon>
        <taxon>Ecdysozoa</taxon>
        <taxon>Nematoda</taxon>
        <taxon>Enoplea</taxon>
        <taxon>Dorylaimia</taxon>
        <taxon>Mermithida</taxon>
        <taxon>Mermithoidea</taxon>
        <taxon>Mermithidae</taxon>
        <taxon>Romanomermis</taxon>
    </lineage>
</organism>
<proteinExistence type="inferred from homology"/>